<evidence type="ECO:0000256" key="4">
    <source>
        <dbReference type="ARBA" id="ARBA00022989"/>
    </source>
</evidence>
<dbReference type="Pfam" id="PF09335">
    <property type="entry name" value="VTT_dom"/>
    <property type="match status" value="1"/>
</dbReference>
<feature type="transmembrane region" description="Helical" evidence="6">
    <location>
        <begin position="103"/>
        <end position="126"/>
    </location>
</feature>
<evidence type="ECO:0000256" key="6">
    <source>
        <dbReference type="RuleBase" id="RU366058"/>
    </source>
</evidence>
<dbReference type="InterPro" id="IPR032816">
    <property type="entry name" value="VTT_dom"/>
</dbReference>
<gene>
    <name evidence="8" type="ORF">Q5741_15320</name>
</gene>
<evidence type="ECO:0000256" key="2">
    <source>
        <dbReference type="ARBA" id="ARBA00022475"/>
    </source>
</evidence>
<comment type="caution">
    <text evidence="6">Lacks conserved residue(s) required for the propagation of feature annotation.</text>
</comment>
<comment type="subcellular location">
    <subcellularLocation>
        <location evidence="1 6">Cell membrane</location>
        <topology evidence="1 6">Multi-pass membrane protein</topology>
    </subcellularLocation>
</comment>
<comment type="caution">
    <text evidence="8">The sequence shown here is derived from an EMBL/GenBank/DDBJ whole genome shotgun (WGS) entry which is preliminary data.</text>
</comment>
<sequence>MTELRDWIIYWLELYGPAGYVLSIGINVVISLLGVVPSVFLTAANLAVFGLAEGMILSWAGEAIGAVVSFVLYRKGLRRAADHRVLHLNWIQRLLDAEGKESFMLILALRFLPFVPSGVITLIAALGRTSLPVFVTASSLGKIPAILIEGYSVYQMLKWGWQGKLLLSLAAVLMIVLLFRKRSVPKQNNNPQSGSG</sequence>
<evidence type="ECO:0000256" key="3">
    <source>
        <dbReference type="ARBA" id="ARBA00022692"/>
    </source>
</evidence>
<dbReference type="Proteomes" id="UP001240171">
    <property type="component" value="Unassembled WGS sequence"/>
</dbReference>
<keyword evidence="9" id="KW-1185">Reference proteome</keyword>
<dbReference type="PANTHER" id="PTHR12677:SF55">
    <property type="entry name" value="UNDECAPRENYL PHOSPHATE TRANSPORTER SAOUHSC_00901-RELATED"/>
    <property type="match status" value="1"/>
</dbReference>
<comment type="similarity">
    <text evidence="6">Belongs to the TVP38/TMEM64 family.</text>
</comment>
<keyword evidence="2 6" id="KW-1003">Cell membrane</keyword>
<feature type="domain" description="VTT" evidence="7">
    <location>
        <begin position="36"/>
        <end position="154"/>
    </location>
</feature>
<feature type="transmembrane region" description="Helical" evidence="6">
    <location>
        <begin position="56"/>
        <end position="73"/>
    </location>
</feature>
<keyword evidence="3 6" id="KW-0812">Transmembrane</keyword>
<evidence type="ECO:0000256" key="1">
    <source>
        <dbReference type="ARBA" id="ARBA00004651"/>
    </source>
</evidence>
<protein>
    <recommendedName>
        <fullName evidence="6">TVP38/TMEM64 family membrane protein</fullName>
    </recommendedName>
</protein>
<dbReference type="PANTHER" id="PTHR12677">
    <property type="entry name" value="GOLGI APPARATUS MEMBRANE PROTEIN TVP38-RELATED"/>
    <property type="match status" value="1"/>
</dbReference>
<name>A0ABT9CJD7_9BACL</name>
<proteinExistence type="inferred from homology"/>
<dbReference type="InterPro" id="IPR015414">
    <property type="entry name" value="TMEM64"/>
</dbReference>
<dbReference type="EMBL" id="JAUQTB010000009">
    <property type="protein sequence ID" value="MDO7907781.1"/>
    <property type="molecule type" value="Genomic_DNA"/>
</dbReference>
<feature type="transmembrane region" description="Helical" evidence="6">
    <location>
        <begin position="159"/>
        <end position="179"/>
    </location>
</feature>
<dbReference type="RefSeq" id="WP_305024994.1">
    <property type="nucleotide sequence ID" value="NZ_JAUQTB010000009.1"/>
</dbReference>
<keyword evidence="5 6" id="KW-0472">Membrane</keyword>
<evidence type="ECO:0000259" key="7">
    <source>
        <dbReference type="Pfam" id="PF09335"/>
    </source>
</evidence>
<accession>A0ABT9CJD7</accession>
<organism evidence="8 9">
    <name type="scientific">Paenibacillus lacisoli</name>
    <dbReference type="NCBI Taxonomy" id="3064525"/>
    <lineage>
        <taxon>Bacteria</taxon>
        <taxon>Bacillati</taxon>
        <taxon>Bacillota</taxon>
        <taxon>Bacilli</taxon>
        <taxon>Bacillales</taxon>
        <taxon>Paenibacillaceae</taxon>
        <taxon>Paenibacillus</taxon>
    </lineage>
</organism>
<evidence type="ECO:0000313" key="9">
    <source>
        <dbReference type="Proteomes" id="UP001240171"/>
    </source>
</evidence>
<reference evidence="8 9" key="1">
    <citation type="submission" date="2023-07" db="EMBL/GenBank/DDBJ databases">
        <title>Paenibacillus sp. JX-17 nov. isolated from soil.</title>
        <authorList>
            <person name="Wan Y."/>
            <person name="Liu B."/>
        </authorList>
    </citation>
    <scope>NUCLEOTIDE SEQUENCE [LARGE SCALE GENOMIC DNA]</scope>
    <source>
        <strain evidence="8 9">JX-17</strain>
    </source>
</reference>
<evidence type="ECO:0000313" key="8">
    <source>
        <dbReference type="EMBL" id="MDO7907781.1"/>
    </source>
</evidence>
<feature type="transmembrane region" description="Helical" evidence="6">
    <location>
        <begin position="20"/>
        <end position="44"/>
    </location>
</feature>
<evidence type="ECO:0000256" key="5">
    <source>
        <dbReference type="ARBA" id="ARBA00023136"/>
    </source>
</evidence>
<keyword evidence="4 6" id="KW-1133">Transmembrane helix</keyword>